<protein>
    <submittedName>
        <fullName evidence="2">Uncharacterized protein</fullName>
    </submittedName>
</protein>
<keyword evidence="1" id="KW-1133">Transmembrane helix</keyword>
<evidence type="ECO:0000313" key="3">
    <source>
        <dbReference type="Proteomes" id="UP000003560"/>
    </source>
</evidence>
<keyword evidence="1" id="KW-0812">Transmembrane</keyword>
<keyword evidence="1" id="KW-0472">Membrane</keyword>
<evidence type="ECO:0000256" key="1">
    <source>
        <dbReference type="SAM" id="Phobius"/>
    </source>
</evidence>
<sequence>MTEDILTQMPRWKRWGIYAIAVGSVTGIIPLAAAELVADAFTGVLIALESLIGSDTMAALGIGLCIAAIIACMAYLFRLVER</sequence>
<keyword evidence="3" id="KW-1185">Reference proteome</keyword>
<reference evidence="2 3" key="1">
    <citation type="submission" date="2008-10" db="EMBL/GenBank/DDBJ databases">
        <title>Draft genome sequence of Collinsella stercoris (DSM 13279).</title>
        <authorList>
            <person name="Sudarsanam P."/>
            <person name="Ley R."/>
            <person name="Guruge J."/>
            <person name="Turnbaugh P.J."/>
            <person name="Mahowald M."/>
            <person name="Liep D."/>
            <person name="Gordon J."/>
        </authorList>
    </citation>
    <scope>NUCLEOTIDE SEQUENCE [LARGE SCALE GENOMIC DNA]</scope>
    <source>
        <strain evidence="2 3">DSM 13279</strain>
    </source>
</reference>
<dbReference type="EMBL" id="ABXJ01000128">
    <property type="protein sequence ID" value="EEA89643.1"/>
    <property type="molecule type" value="Genomic_DNA"/>
</dbReference>
<gene>
    <name evidence="2" type="ORF">COLSTE_02185</name>
</gene>
<proteinExistence type="predicted"/>
<organism evidence="2 3">
    <name type="scientific">Collinsella stercoris DSM 13279</name>
    <dbReference type="NCBI Taxonomy" id="445975"/>
    <lineage>
        <taxon>Bacteria</taxon>
        <taxon>Bacillati</taxon>
        <taxon>Actinomycetota</taxon>
        <taxon>Coriobacteriia</taxon>
        <taxon>Coriobacteriales</taxon>
        <taxon>Coriobacteriaceae</taxon>
        <taxon>Collinsella</taxon>
    </lineage>
</organism>
<evidence type="ECO:0000313" key="2">
    <source>
        <dbReference type="EMBL" id="EEA89643.1"/>
    </source>
</evidence>
<name>B6GDK4_9ACTN</name>
<dbReference type="Proteomes" id="UP000003560">
    <property type="component" value="Unassembled WGS sequence"/>
</dbReference>
<dbReference type="HOGENOM" id="CLU_2552400_0_0_11"/>
<feature type="transmembrane region" description="Helical" evidence="1">
    <location>
        <begin position="15"/>
        <end position="37"/>
    </location>
</feature>
<accession>B6GDK4</accession>
<dbReference type="AlphaFoldDB" id="B6GDK4"/>
<feature type="transmembrane region" description="Helical" evidence="1">
    <location>
        <begin position="57"/>
        <end position="77"/>
    </location>
</feature>
<comment type="caution">
    <text evidence="2">The sequence shown here is derived from an EMBL/GenBank/DDBJ whole genome shotgun (WGS) entry which is preliminary data.</text>
</comment>
<dbReference type="STRING" id="445975.COLSTE_02185"/>
<reference evidence="2 3" key="2">
    <citation type="submission" date="2008-10" db="EMBL/GenBank/DDBJ databases">
        <authorList>
            <person name="Fulton L."/>
            <person name="Clifton S."/>
            <person name="Fulton B."/>
            <person name="Xu J."/>
            <person name="Minx P."/>
            <person name="Pepin K.H."/>
            <person name="Johnson M."/>
            <person name="Thiruvilangam P."/>
            <person name="Bhonagiri V."/>
            <person name="Nash W.E."/>
            <person name="Mardis E.R."/>
            <person name="Wilson R.K."/>
        </authorList>
    </citation>
    <scope>NUCLEOTIDE SEQUENCE [LARGE SCALE GENOMIC DNA]</scope>
    <source>
        <strain evidence="2 3">DSM 13279</strain>
    </source>
</reference>